<protein>
    <recommendedName>
        <fullName evidence="5">G-patch domain-containing protein</fullName>
    </recommendedName>
</protein>
<dbReference type="Proteomes" id="UP000654370">
    <property type="component" value="Unassembled WGS sequence"/>
</dbReference>
<feature type="domain" description="G-patch" evidence="5">
    <location>
        <begin position="203"/>
        <end position="251"/>
    </location>
</feature>
<feature type="compositionally biased region" description="Polar residues" evidence="4">
    <location>
        <begin position="131"/>
        <end position="146"/>
    </location>
</feature>
<feature type="region of interest" description="Disordered" evidence="4">
    <location>
        <begin position="244"/>
        <end position="373"/>
    </location>
</feature>
<feature type="compositionally biased region" description="Low complexity" evidence="4">
    <location>
        <begin position="8"/>
        <end position="20"/>
    </location>
</feature>
<dbReference type="InterPro" id="IPR045166">
    <property type="entry name" value="Spp2-like"/>
</dbReference>
<feature type="region of interest" description="Disordered" evidence="4">
    <location>
        <begin position="118"/>
        <end position="146"/>
    </location>
</feature>
<reference evidence="6" key="1">
    <citation type="submission" date="2020-12" db="EMBL/GenBank/DDBJ databases">
        <title>Metabolic potential, ecology and presence of endohyphal bacteria is reflected in genomic diversity of Mucoromycotina.</title>
        <authorList>
            <person name="Muszewska A."/>
            <person name="Okrasinska A."/>
            <person name="Steczkiewicz K."/>
            <person name="Drgas O."/>
            <person name="Orlowska M."/>
            <person name="Perlinska-Lenart U."/>
            <person name="Aleksandrzak-Piekarczyk T."/>
            <person name="Szatraj K."/>
            <person name="Zielenkiewicz U."/>
            <person name="Pilsyk S."/>
            <person name="Malc E."/>
            <person name="Mieczkowski P."/>
            <person name="Kruszewska J.S."/>
            <person name="Biernat P."/>
            <person name="Pawlowska J."/>
        </authorList>
    </citation>
    <scope>NUCLEOTIDE SEQUENCE</scope>
    <source>
        <strain evidence="6">WA0000067209</strain>
    </source>
</reference>
<evidence type="ECO:0000256" key="4">
    <source>
        <dbReference type="SAM" id="MobiDB-lite"/>
    </source>
</evidence>
<dbReference type="EMBL" id="JAEPQZ010000005">
    <property type="protein sequence ID" value="KAG2181357.1"/>
    <property type="molecule type" value="Genomic_DNA"/>
</dbReference>
<sequence>MSFGGQRTATPKFATKTAPPKRLHFGDDDDVDDEPKSEAVTGFEDNKVKRLHEPEKPKEIVIPSLPNKDFRQDAARKRAIYVPESGLTGKADAGSAGGPEVLGQQVSQFGLQVTKKTTVTKENGDTDVQMEETTTTIDSNAVETQPKSLEETALAALIREAEGKGEEEETSNLVIPNDIDIFRNDVASRPEETSLDEYEDVPVEQFGAALLRGMGWKEGQSLGGGKADVGPLAAKNFVRREALLGLGAKPEDIPAADKKNRRSAYEFTETSLFVKKPKDDGSRGSSRNGTPDPSSTDQRRSERSSSRRARSRSRSPYRRDGRRDDRSHKRSKRDRSRSPDRSRRREHRDDDRGGRRRDDYRRDDTPRRHESRR</sequence>
<keyword evidence="7" id="KW-1185">Reference proteome</keyword>
<keyword evidence="3" id="KW-0539">Nucleus</keyword>
<name>A0A8H7UGZ6_MORIS</name>
<dbReference type="InterPro" id="IPR000467">
    <property type="entry name" value="G_patch_dom"/>
</dbReference>
<feature type="compositionally biased region" description="Basic and acidic residues" evidence="4">
    <location>
        <begin position="317"/>
        <end position="327"/>
    </location>
</feature>
<evidence type="ECO:0000313" key="7">
    <source>
        <dbReference type="Proteomes" id="UP000654370"/>
    </source>
</evidence>
<proteinExistence type="inferred from homology"/>
<feature type="compositionally biased region" description="Basic and acidic residues" evidence="4">
    <location>
        <begin position="249"/>
        <end position="258"/>
    </location>
</feature>
<dbReference type="PANTHER" id="PTHR15818">
    <property type="entry name" value="G PATCH AND KOW-CONTAINING"/>
    <property type="match status" value="1"/>
</dbReference>
<comment type="caution">
    <text evidence="6">The sequence shown here is derived from an EMBL/GenBank/DDBJ whole genome shotgun (WGS) entry which is preliminary data.</text>
</comment>
<evidence type="ECO:0000259" key="5">
    <source>
        <dbReference type="PROSITE" id="PS50174"/>
    </source>
</evidence>
<dbReference type="PANTHER" id="PTHR15818:SF2">
    <property type="entry name" value="G-PATCH DOMAIN AND KOW MOTIFS-CONTAINING PROTEIN"/>
    <property type="match status" value="1"/>
</dbReference>
<feature type="compositionally biased region" description="Basic residues" evidence="4">
    <location>
        <begin position="306"/>
        <end position="316"/>
    </location>
</feature>
<feature type="region of interest" description="Disordered" evidence="4">
    <location>
        <begin position="1"/>
        <end position="55"/>
    </location>
</feature>
<dbReference type="GO" id="GO:0005681">
    <property type="term" value="C:spliceosomal complex"/>
    <property type="evidence" value="ECO:0007669"/>
    <property type="project" value="TreeGrafter"/>
</dbReference>
<dbReference type="AlphaFoldDB" id="A0A8H7UGZ6"/>
<evidence type="ECO:0000256" key="3">
    <source>
        <dbReference type="ARBA" id="ARBA00023242"/>
    </source>
</evidence>
<dbReference type="Pfam" id="PF12656">
    <property type="entry name" value="G-patch_2"/>
    <property type="match status" value="1"/>
</dbReference>
<evidence type="ECO:0000256" key="1">
    <source>
        <dbReference type="ARBA" id="ARBA00004123"/>
    </source>
</evidence>
<feature type="compositionally biased region" description="Basic and acidic residues" evidence="4">
    <location>
        <begin position="336"/>
        <end position="373"/>
    </location>
</feature>
<comment type="similarity">
    <text evidence="2">Belongs to the SPP2 family.</text>
</comment>
<feature type="compositionally biased region" description="Polar residues" evidence="4">
    <location>
        <begin position="283"/>
        <end position="293"/>
    </location>
</feature>
<dbReference type="OrthoDB" id="5577072at2759"/>
<dbReference type="PROSITE" id="PS50174">
    <property type="entry name" value="G_PATCH"/>
    <property type="match status" value="1"/>
</dbReference>
<feature type="compositionally biased region" description="Basic and acidic residues" evidence="4">
    <location>
        <begin position="44"/>
        <end position="55"/>
    </location>
</feature>
<organism evidence="6 7">
    <name type="scientific">Mortierella isabellina</name>
    <name type="common">Filamentous fungus</name>
    <name type="synonym">Umbelopsis isabellina</name>
    <dbReference type="NCBI Taxonomy" id="91625"/>
    <lineage>
        <taxon>Eukaryota</taxon>
        <taxon>Fungi</taxon>
        <taxon>Fungi incertae sedis</taxon>
        <taxon>Mucoromycota</taxon>
        <taxon>Mucoromycotina</taxon>
        <taxon>Umbelopsidomycetes</taxon>
        <taxon>Umbelopsidales</taxon>
        <taxon>Umbelopsidaceae</taxon>
        <taxon>Umbelopsis</taxon>
    </lineage>
</organism>
<dbReference type="GO" id="GO:0003676">
    <property type="term" value="F:nucleic acid binding"/>
    <property type="evidence" value="ECO:0007669"/>
    <property type="project" value="InterPro"/>
</dbReference>
<evidence type="ECO:0000256" key="2">
    <source>
        <dbReference type="ARBA" id="ARBA00008576"/>
    </source>
</evidence>
<dbReference type="InterPro" id="IPR026822">
    <property type="entry name" value="Spp2/MOS2_G-patch"/>
</dbReference>
<accession>A0A8H7UGZ6</accession>
<comment type="subcellular location">
    <subcellularLocation>
        <location evidence="1">Nucleus</location>
    </subcellularLocation>
</comment>
<evidence type="ECO:0000313" key="6">
    <source>
        <dbReference type="EMBL" id="KAG2181357.1"/>
    </source>
</evidence>
<gene>
    <name evidence="6" type="ORF">INT43_008940</name>
</gene>
<dbReference type="GO" id="GO:0000398">
    <property type="term" value="P:mRNA splicing, via spliceosome"/>
    <property type="evidence" value="ECO:0007669"/>
    <property type="project" value="InterPro"/>
</dbReference>